<keyword evidence="1" id="KW-1185">Reference proteome</keyword>
<organism evidence="1 2">
    <name type="scientific">Romanomermis culicivorax</name>
    <name type="common">Nematode worm</name>
    <dbReference type="NCBI Taxonomy" id="13658"/>
    <lineage>
        <taxon>Eukaryota</taxon>
        <taxon>Metazoa</taxon>
        <taxon>Ecdysozoa</taxon>
        <taxon>Nematoda</taxon>
        <taxon>Enoplea</taxon>
        <taxon>Dorylaimia</taxon>
        <taxon>Mermithida</taxon>
        <taxon>Mermithoidea</taxon>
        <taxon>Mermithidae</taxon>
        <taxon>Romanomermis</taxon>
    </lineage>
</organism>
<protein>
    <submittedName>
        <fullName evidence="2">Uncharacterized protein</fullName>
    </submittedName>
</protein>
<evidence type="ECO:0000313" key="2">
    <source>
        <dbReference type="WBParaSite" id="nRc.2.0.1.t14981-RA"/>
    </source>
</evidence>
<dbReference type="AlphaFoldDB" id="A0A915ILY6"/>
<name>A0A915ILY6_ROMCU</name>
<sequence>MKKEEYTCLGSCQAGKRSGLVEPLLDMALSYPLALFLPAMADDQNFPCKTCEGPLQQFENHQKMAKLKWNVV</sequence>
<accession>A0A915ILY6</accession>
<evidence type="ECO:0000313" key="1">
    <source>
        <dbReference type="Proteomes" id="UP000887565"/>
    </source>
</evidence>
<dbReference type="Proteomes" id="UP000887565">
    <property type="component" value="Unplaced"/>
</dbReference>
<dbReference type="WBParaSite" id="nRc.2.0.1.t14981-RA">
    <property type="protein sequence ID" value="nRc.2.0.1.t14981-RA"/>
    <property type="gene ID" value="nRc.2.0.1.g14981"/>
</dbReference>
<reference evidence="2" key="1">
    <citation type="submission" date="2022-11" db="UniProtKB">
        <authorList>
            <consortium name="WormBaseParasite"/>
        </authorList>
    </citation>
    <scope>IDENTIFICATION</scope>
</reference>
<proteinExistence type="predicted"/>